<dbReference type="Proteomes" id="UP000022910">
    <property type="component" value="Unassembled WGS sequence"/>
</dbReference>
<keyword evidence="2" id="KW-1185">Reference proteome</keyword>
<comment type="caution">
    <text evidence="1">The sequence shown here is derived from an EMBL/GenBank/DDBJ whole genome shotgun (WGS) entry which is preliminary data.</text>
</comment>
<evidence type="ECO:0000313" key="1">
    <source>
        <dbReference type="EMBL" id="EXX52281.1"/>
    </source>
</evidence>
<dbReference type="AlphaFoldDB" id="A0A015JYQ4"/>
<evidence type="ECO:0000313" key="2">
    <source>
        <dbReference type="Proteomes" id="UP000022910"/>
    </source>
</evidence>
<proteinExistence type="predicted"/>
<dbReference type="EMBL" id="JEMT01029322">
    <property type="protein sequence ID" value="EXX52281.1"/>
    <property type="molecule type" value="Genomic_DNA"/>
</dbReference>
<reference evidence="1 2" key="1">
    <citation type="submission" date="2014-02" db="EMBL/GenBank/DDBJ databases">
        <title>Single nucleus genome sequencing reveals high similarity among nuclei of an endomycorrhizal fungus.</title>
        <authorList>
            <person name="Lin K."/>
            <person name="Geurts R."/>
            <person name="Zhang Z."/>
            <person name="Limpens E."/>
            <person name="Saunders D.G."/>
            <person name="Mu D."/>
            <person name="Pang E."/>
            <person name="Cao H."/>
            <person name="Cha H."/>
            <person name="Lin T."/>
            <person name="Zhou Q."/>
            <person name="Shang Y."/>
            <person name="Li Y."/>
            <person name="Ivanov S."/>
            <person name="Sharma T."/>
            <person name="Velzen R.V."/>
            <person name="Ruijter N.D."/>
            <person name="Aanen D.K."/>
            <person name="Win J."/>
            <person name="Kamoun S."/>
            <person name="Bisseling T."/>
            <person name="Huang S."/>
        </authorList>
    </citation>
    <scope>NUCLEOTIDE SEQUENCE [LARGE SCALE GENOMIC DNA]</scope>
    <source>
        <strain evidence="2">DAOM197198w</strain>
    </source>
</reference>
<dbReference type="HOGENOM" id="CLU_1993853_0_0_1"/>
<accession>A0A015JYQ4</accession>
<sequence length="125" mass="14014">MTQSYGFYNTNITKFDSIFFIYKAIKPKTKHSNTSMTSRFALANATRKGHIRHQNHMGLIAEENSDGSRRAIMTKRNHNISTTTTVISPIAAAAAKASWNKPDINDHLSADERKRLSDSMENVNG</sequence>
<name>A0A015JYQ4_RHIIW</name>
<dbReference type="STRING" id="1432141.A0A015JYQ4"/>
<protein>
    <submittedName>
        <fullName evidence="1">Uncharacterized protein</fullName>
    </submittedName>
</protein>
<organism evidence="1 2">
    <name type="scientific">Rhizophagus irregularis (strain DAOM 197198w)</name>
    <name type="common">Glomus intraradices</name>
    <dbReference type="NCBI Taxonomy" id="1432141"/>
    <lineage>
        <taxon>Eukaryota</taxon>
        <taxon>Fungi</taxon>
        <taxon>Fungi incertae sedis</taxon>
        <taxon>Mucoromycota</taxon>
        <taxon>Glomeromycotina</taxon>
        <taxon>Glomeromycetes</taxon>
        <taxon>Glomerales</taxon>
        <taxon>Glomeraceae</taxon>
        <taxon>Rhizophagus</taxon>
    </lineage>
</organism>
<gene>
    <name evidence="1" type="ORF">RirG_254410</name>
</gene>
<dbReference type="OrthoDB" id="10462541at2759"/>